<dbReference type="AlphaFoldDB" id="A0A0X8JLL4"/>
<organism evidence="2 3">
    <name type="scientific">Desulfovibrio fairfieldensis</name>
    <dbReference type="NCBI Taxonomy" id="44742"/>
    <lineage>
        <taxon>Bacteria</taxon>
        <taxon>Pseudomonadati</taxon>
        <taxon>Thermodesulfobacteriota</taxon>
        <taxon>Desulfovibrionia</taxon>
        <taxon>Desulfovibrionales</taxon>
        <taxon>Desulfovibrionaceae</taxon>
        <taxon>Desulfovibrio</taxon>
    </lineage>
</organism>
<feature type="signal peptide" evidence="1">
    <location>
        <begin position="1"/>
        <end position="22"/>
    </location>
</feature>
<evidence type="ECO:0000256" key="1">
    <source>
        <dbReference type="SAM" id="SignalP"/>
    </source>
</evidence>
<dbReference type="RefSeq" id="WP_062253301.1">
    <property type="nucleotide sequence ID" value="NZ_CP014229.1"/>
</dbReference>
<accession>A0A0X8JLL4</accession>
<name>A0A0X8JLL4_9BACT</name>
<dbReference type="KEGG" id="dfi:AXF13_11150"/>
<dbReference type="STRING" id="44742.AXF13_11150"/>
<evidence type="ECO:0000313" key="2">
    <source>
        <dbReference type="EMBL" id="AMD90628.1"/>
    </source>
</evidence>
<keyword evidence="1" id="KW-0732">Signal</keyword>
<reference evidence="3" key="1">
    <citation type="submission" date="2016-02" db="EMBL/GenBank/DDBJ databases">
        <authorList>
            <person name="Holder M.E."/>
            <person name="Ajami N.J."/>
            <person name="Petrosino J.F."/>
        </authorList>
    </citation>
    <scope>NUCLEOTIDE SEQUENCE [LARGE SCALE GENOMIC DNA]</scope>
    <source>
        <strain evidence="3">CCUG 45958</strain>
    </source>
</reference>
<gene>
    <name evidence="2" type="ORF">AXF13_11150</name>
</gene>
<evidence type="ECO:0000313" key="3">
    <source>
        <dbReference type="Proteomes" id="UP000069241"/>
    </source>
</evidence>
<proteinExistence type="predicted"/>
<sequence length="186" mass="19588">MKRLIICMLCLLLAPAFPGMCAAAVDSGVKAPDGWVIMPAGARPTYMGIHGGTMPVSLLVSGDGSSLLTFVGRTGNDFLDVLRRTDVRMPSLLNATAARDAVDGGLLTGGTVLMAGSAASSMPVIYLTGEGFARAAPSPDQLQPFGLSDKPLSIEGQVAKPAHLSPAKRYRLFFQPQYLQPRRSLN</sequence>
<feature type="chain" id="PRO_5007067502" evidence="1">
    <location>
        <begin position="23"/>
        <end position="186"/>
    </location>
</feature>
<protein>
    <submittedName>
        <fullName evidence="2">Uncharacterized protein</fullName>
    </submittedName>
</protein>
<dbReference type="EMBL" id="CP014229">
    <property type="protein sequence ID" value="AMD90628.1"/>
    <property type="molecule type" value="Genomic_DNA"/>
</dbReference>
<keyword evidence="3" id="KW-1185">Reference proteome</keyword>
<dbReference type="Proteomes" id="UP000069241">
    <property type="component" value="Chromosome"/>
</dbReference>